<protein>
    <submittedName>
        <fullName evidence="1">Uncharacterized protein</fullName>
    </submittedName>
</protein>
<dbReference type="AlphaFoldDB" id="A0A165CWW3"/>
<dbReference type="EMBL" id="KT845956">
    <property type="protein sequence ID" value="AMX28339.1"/>
    <property type="molecule type" value="Genomic_DNA"/>
</dbReference>
<sequence>MSSKDAEKKQRELARLEQLKQAMRSETESMVEQAKSDVETRKNDIQQIIEVINSAGQELDEVFEGEASEAAQTNVTKLKSKNIDMNTDFEFLVDSFEVY</sequence>
<organism evidence="1">
    <name type="scientific">Staphylococcus epidermidis</name>
    <dbReference type="NCBI Taxonomy" id="1282"/>
    <lineage>
        <taxon>Bacteria</taxon>
        <taxon>Bacillati</taxon>
        <taxon>Bacillota</taxon>
        <taxon>Bacilli</taxon>
        <taxon>Bacillales</taxon>
        <taxon>Staphylococcaceae</taxon>
        <taxon>Staphylococcus</taxon>
    </lineage>
</organism>
<dbReference type="Gene3D" id="1.10.287.1060">
    <property type="entry name" value="ESAT-6-like"/>
    <property type="match status" value="1"/>
</dbReference>
<reference evidence="1" key="1">
    <citation type="submission" date="2015-09" db="EMBL/GenBank/DDBJ databases">
        <title>Characterization of enterotoxigenic Staphylococcus epidermidis isolates from ready to eat food.</title>
        <authorList>
            <person name="Podkowik M."/>
            <person name="Bania J."/>
            <person name="Seo K.-S."/>
        </authorList>
    </citation>
    <scope>NUCLEOTIDE SEQUENCE</scope>
    <source>
        <strain evidence="1">4S-13</strain>
    </source>
</reference>
<evidence type="ECO:0000313" key="1">
    <source>
        <dbReference type="EMBL" id="AMX28339.1"/>
    </source>
</evidence>
<proteinExistence type="predicted"/>
<accession>A0A165CWW3</accession>
<dbReference type="PATRIC" id="fig|1282.1366.peg.2344"/>
<name>A0A165CWW3_STAEP</name>
<dbReference type="RefSeq" id="WP_002457245.1">
    <property type="nucleotide sequence ID" value="NZ_CAXOPM010000022.1"/>
</dbReference>